<evidence type="ECO:0000313" key="3">
    <source>
        <dbReference type="Proteomes" id="UP000051952"/>
    </source>
</evidence>
<dbReference type="Proteomes" id="UP000051952">
    <property type="component" value="Unassembled WGS sequence"/>
</dbReference>
<keyword evidence="1" id="KW-1133">Transmembrane helix</keyword>
<keyword evidence="1" id="KW-0472">Membrane</keyword>
<evidence type="ECO:0000256" key="1">
    <source>
        <dbReference type="SAM" id="Phobius"/>
    </source>
</evidence>
<accession>A0A0S4IVQ5</accession>
<gene>
    <name evidence="2" type="ORF">BSAL_70900</name>
</gene>
<evidence type="ECO:0000313" key="2">
    <source>
        <dbReference type="EMBL" id="CUG05340.1"/>
    </source>
</evidence>
<keyword evidence="3" id="KW-1185">Reference proteome</keyword>
<keyword evidence="1 2" id="KW-0812">Transmembrane</keyword>
<dbReference type="EMBL" id="CYKH01000535">
    <property type="protein sequence ID" value="CUG05340.1"/>
    <property type="molecule type" value="Genomic_DNA"/>
</dbReference>
<protein>
    <submittedName>
        <fullName evidence="2">Transmembrane protein, putative</fullName>
    </submittedName>
</protein>
<feature type="transmembrane region" description="Helical" evidence="1">
    <location>
        <begin position="201"/>
        <end position="223"/>
    </location>
</feature>
<feature type="transmembrane region" description="Helical" evidence="1">
    <location>
        <begin position="84"/>
        <end position="102"/>
    </location>
</feature>
<dbReference type="AlphaFoldDB" id="A0A0S4IVQ5"/>
<name>A0A0S4IVQ5_BODSA</name>
<proteinExistence type="predicted"/>
<sequence length="265" mass="29277">MVNRPAFVNNLSIHIPVAPTDDEIMEWFVAQEGQREYEESLRHQEQNASFLTRGWNAFANLSRDLETSVHHVAHWMMLWSQGHYLGQMLTAAAAAAAAASMSQDDKDFNIPLSPSMKEFSTMVVGIVLVALGIIASGFVVATEFPSLCSFLGLQHNGSEAKTVRRWCMLLSGSCSFMFATILGVNSFLFPMVPSAETHSDAAFFILFRATGFLWGIVSGFLWFSLAHRELKAAEVKVERWSAFDVCTLSDDNQIQLATTGHCTAA</sequence>
<organism evidence="2 3">
    <name type="scientific">Bodo saltans</name>
    <name type="common">Flagellated protozoan</name>
    <dbReference type="NCBI Taxonomy" id="75058"/>
    <lineage>
        <taxon>Eukaryota</taxon>
        <taxon>Discoba</taxon>
        <taxon>Euglenozoa</taxon>
        <taxon>Kinetoplastea</taxon>
        <taxon>Metakinetoplastina</taxon>
        <taxon>Eubodonida</taxon>
        <taxon>Bodonidae</taxon>
        <taxon>Bodo</taxon>
    </lineage>
</organism>
<reference evidence="3" key="1">
    <citation type="submission" date="2015-09" db="EMBL/GenBank/DDBJ databases">
        <authorList>
            <consortium name="Pathogen Informatics"/>
        </authorList>
    </citation>
    <scope>NUCLEOTIDE SEQUENCE [LARGE SCALE GENOMIC DNA]</scope>
    <source>
        <strain evidence="3">Lake Konstanz</strain>
    </source>
</reference>
<dbReference type="VEuPathDB" id="TriTrypDB:BSAL_70900"/>
<feature type="transmembrane region" description="Helical" evidence="1">
    <location>
        <begin position="166"/>
        <end position="189"/>
    </location>
</feature>
<feature type="transmembrane region" description="Helical" evidence="1">
    <location>
        <begin position="122"/>
        <end position="145"/>
    </location>
</feature>